<evidence type="ECO:0000259" key="1">
    <source>
        <dbReference type="PROSITE" id="PS51072"/>
    </source>
</evidence>
<proteinExistence type="predicted"/>
<dbReference type="InterPro" id="IPR050431">
    <property type="entry name" value="Adaptor_comp_med_subunit"/>
</dbReference>
<dbReference type="Pfam" id="PF00928">
    <property type="entry name" value="Adap_comp_sub"/>
    <property type="match status" value="1"/>
</dbReference>
<keyword evidence="3" id="KW-1185">Reference proteome</keyword>
<dbReference type="InterPro" id="IPR028565">
    <property type="entry name" value="MHD"/>
</dbReference>
<dbReference type="EMBL" id="JAAALK010000284">
    <property type="protein sequence ID" value="KAG8068995.1"/>
    <property type="molecule type" value="Genomic_DNA"/>
</dbReference>
<evidence type="ECO:0000313" key="2">
    <source>
        <dbReference type="EMBL" id="KAG8068995.1"/>
    </source>
</evidence>
<reference evidence="2" key="1">
    <citation type="journal article" date="2021" name="bioRxiv">
        <title>Whole Genome Assembly and Annotation of Northern Wild Rice, Zizania palustris L., Supports a Whole Genome Duplication in the Zizania Genus.</title>
        <authorList>
            <person name="Haas M."/>
            <person name="Kono T."/>
            <person name="Macchietto M."/>
            <person name="Millas R."/>
            <person name="McGilp L."/>
            <person name="Shao M."/>
            <person name="Duquette J."/>
            <person name="Hirsch C.N."/>
            <person name="Kimball J."/>
        </authorList>
    </citation>
    <scope>NUCLEOTIDE SEQUENCE</scope>
    <source>
        <tissue evidence="2">Fresh leaf tissue</tissue>
    </source>
</reference>
<reference evidence="2" key="2">
    <citation type="submission" date="2021-02" db="EMBL/GenBank/DDBJ databases">
        <authorList>
            <person name="Kimball J.A."/>
            <person name="Haas M.W."/>
            <person name="Macchietto M."/>
            <person name="Kono T."/>
            <person name="Duquette J."/>
            <person name="Shao M."/>
        </authorList>
    </citation>
    <scope>NUCLEOTIDE SEQUENCE</scope>
    <source>
        <tissue evidence="2">Fresh leaf tissue</tissue>
    </source>
</reference>
<dbReference type="PROSITE" id="PS51072">
    <property type="entry name" value="MHD"/>
    <property type="match status" value="1"/>
</dbReference>
<sequence length="520" mass="58725">MLQCIFLLSDSGEVMVEKQMTSHRVDRAICGWFWEYVLAHAGGDASKVLQVVVSPTHYLFQVYRNGVTFLACTQVEMPPLMAIEFLSRVADVLIDYLGDLNEDIIKDNFVLVYQILDEMMDNDATASYVPWRTTVVKDASNEVYVNIVEELDACVNREGALVKCEAYGKIQVNSSLPGVPELTLSFPNPTIINDVMFHPCVRFRPWESNQIISFVPPDGQFDLMSYRVKKLKTTPIYVKPQLTSDSGNCRVNVMVGIRNDPGKPIDSITVQFRLPLLIASADLTANYGTVDILADQTCLWTIGQIPKGKAPSLSGNLHLEEGLTHLHTFPTFQVKFRVMGVALSGLQVDKLEVRNTPSAPYKGFRAQTKAGRKRCTSKFIKEHHGVEDLPVACDARRYDEPGVVMARFRAQATPPGHGQRVRPCLRLWQRGRASGRARTRGRWLRPCQGVWLRLRTLSPLRMCRLRFLRPRLRASPLHFSTRIHYFLCPQSSIQCHLLLPHHTAACACPTRKSGRNPPRR</sequence>
<dbReference type="AlphaFoldDB" id="A0A8J5SXP9"/>
<gene>
    <name evidence="2" type="ORF">GUJ93_ZPchr0005g15878</name>
</gene>
<dbReference type="CDD" id="cd09252">
    <property type="entry name" value="AP-3_Mu3_Cterm"/>
    <property type="match status" value="1"/>
</dbReference>
<name>A0A8J5SXP9_ZIZPA</name>
<organism evidence="2 3">
    <name type="scientific">Zizania palustris</name>
    <name type="common">Northern wild rice</name>
    <dbReference type="NCBI Taxonomy" id="103762"/>
    <lineage>
        <taxon>Eukaryota</taxon>
        <taxon>Viridiplantae</taxon>
        <taxon>Streptophyta</taxon>
        <taxon>Embryophyta</taxon>
        <taxon>Tracheophyta</taxon>
        <taxon>Spermatophyta</taxon>
        <taxon>Magnoliopsida</taxon>
        <taxon>Liliopsida</taxon>
        <taxon>Poales</taxon>
        <taxon>Poaceae</taxon>
        <taxon>BOP clade</taxon>
        <taxon>Oryzoideae</taxon>
        <taxon>Oryzeae</taxon>
        <taxon>Zizaniinae</taxon>
        <taxon>Zizania</taxon>
    </lineage>
</organism>
<accession>A0A8J5SXP9</accession>
<dbReference type="PANTHER" id="PTHR10529">
    <property type="entry name" value="AP COMPLEX SUBUNIT MU"/>
    <property type="match status" value="1"/>
</dbReference>
<feature type="domain" description="MHD" evidence="1">
    <location>
        <begin position="140"/>
        <end position="376"/>
    </location>
</feature>
<protein>
    <recommendedName>
        <fullName evidence="1">MHD domain-containing protein</fullName>
    </recommendedName>
</protein>
<evidence type="ECO:0000313" key="3">
    <source>
        <dbReference type="Proteomes" id="UP000729402"/>
    </source>
</evidence>
<comment type="caution">
    <text evidence="2">The sequence shown here is derived from an EMBL/GenBank/DDBJ whole genome shotgun (WGS) entry which is preliminary data.</text>
</comment>
<dbReference type="OrthoDB" id="870at2759"/>
<dbReference type="CDD" id="cd14837">
    <property type="entry name" value="AP3_Mu_N"/>
    <property type="match status" value="1"/>
</dbReference>
<dbReference type="Proteomes" id="UP000729402">
    <property type="component" value="Unassembled WGS sequence"/>
</dbReference>